<keyword evidence="2" id="KW-0456">Lyase</keyword>
<evidence type="ECO:0000313" key="4">
    <source>
        <dbReference type="Proteomes" id="UP000033400"/>
    </source>
</evidence>
<dbReference type="OrthoDB" id="4608673at2"/>
<dbReference type="Gene3D" id="3.90.226.10">
    <property type="entry name" value="2-enoyl-CoA Hydratase, Chain A, domain 1"/>
    <property type="match status" value="1"/>
</dbReference>
<dbReference type="SUPFAM" id="SSF52096">
    <property type="entry name" value="ClpP/crotonase"/>
    <property type="match status" value="1"/>
</dbReference>
<dbReference type="CDD" id="cd06558">
    <property type="entry name" value="crotonase-like"/>
    <property type="match status" value="1"/>
</dbReference>
<dbReference type="RefSeq" id="WP_046055823.1">
    <property type="nucleotide sequence ID" value="NZ_LACH01000054.1"/>
</dbReference>
<sequence length="259" mass="27637">MKPTVLIDRQDSLATVTLSHPGKMNALTLSMWQDLGDVMTELSADATVRCVVLRGADEQAFAAGADVSEFPTVRANAAQARVYADITSRAMRAVADCPHPVIAMIHGVCVGGGLEIAALCDLRICGTSSRFGAPVGKLGLIMSYDEMAGLVALAGRSTTLEILLEGRILDANDAYVKNLVTRVVPDAEVESETLATAKRIANGAPLVARWHRQAARQLEAGVAPTAEQIDASYFCYDTEDFQIGLNAFIEKAKPQFKGK</sequence>
<evidence type="ECO:0000313" key="3">
    <source>
        <dbReference type="EMBL" id="KJZ63394.1"/>
    </source>
</evidence>
<dbReference type="InterPro" id="IPR001753">
    <property type="entry name" value="Enoyl-CoA_hydra/iso"/>
</dbReference>
<dbReference type="Proteomes" id="UP000033400">
    <property type="component" value="Unassembled WGS sequence"/>
</dbReference>
<dbReference type="EMBL" id="LACH01000054">
    <property type="protein sequence ID" value="KJZ63394.1"/>
    <property type="molecule type" value="Genomic_DNA"/>
</dbReference>
<comment type="similarity">
    <text evidence="1">Belongs to the enoyl-CoA hydratase/isomerase family.</text>
</comment>
<dbReference type="PANTHER" id="PTHR11941:SF54">
    <property type="entry name" value="ENOYL-COA HYDRATASE, MITOCHONDRIAL"/>
    <property type="match status" value="1"/>
</dbReference>
<evidence type="ECO:0000256" key="1">
    <source>
        <dbReference type="ARBA" id="ARBA00005254"/>
    </source>
</evidence>
<accession>A0A0F4V3T1</accession>
<reference evidence="3 4" key="1">
    <citation type="submission" date="2015-03" db="EMBL/GenBank/DDBJ databases">
        <title>Comparative genomics of Pseudomonas insights into diversity of traits involved in vanlence and defense.</title>
        <authorList>
            <person name="Qin Y."/>
        </authorList>
    </citation>
    <scope>NUCLEOTIDE SEQUENCE [LARGE SCALE GENOMIC DNA]</scope>
    <source>
        <strain evidence="3 4">H24</strain>
    </source>
</reference>
<gene>
    <name evidence="3" type="ORF">VD17_23110</name>
</gene>
<dbReference type="Pfam" id="PF00378">
    <property type="entry name" value="ECH_1"/>
    <property type="match status" value="1"/>
</dbReference>
<dbReference type="GO" id="GO:0006635">
    <property type="term" value="P:fatty acid beta-oxidation"/>
    <property type="evidence" value="ECO:0007669"/>
    <property type="project" value="TreeGrafter"/>
</dbReference>
<dbReference type="InterPro" id="IPR014748">
    <property type="entry name" value="Enoyl-CoA_hydra_C"/>
</dbReference>
<dbReference type="PATRIC" id="fig|294.133.peg.4464"/>
<proteinExistence type="inferred from homology"/>
<dbReference type="InterPro" id="IPR029045">
    <property type="entry name" value="ClpP/crotonase-like_dom_sf"/>
</dbReference>
<dbReference type="GO" id="GO:0016829">
    <property type="term" value="F:lyase activity"/>
    <property type="evidence" value="ECO:0007669"/>
    <property type="project" value="UniProtKB-KW"/>
</dbReference>
<dbReference type="Gene3D" id="1.10.12.10">
    <property type="entry name" value="Lyase 2-enoyl-coa Hydratase, Chain A, domain 2"/>
    <property type="match status" value="1"/>
</dbReference>
<name>A0A0F4V3T1_PSEFL</name>
<organism evidence="3 4">
    <name type="scientific">Pseudomonas fluorescens</name>
    <dbReference type="NCBI Taxonomy" id="294"/>
    <lineage>
        <taxon>Bacteria</taxon>
        <taxon>Pseudomonadati</taxon>
        <taxon>Pseudomonadota</taxon>
        <taxon>Gammaproteobacteria</taxon>
        <taxon>Pseudomonadales</taxon>
        <taxon>Pseudomonadaceae</taxon>
        <taxon>Pseudomonas</taxon>
    </lineage>
</organism>
<protein>
    <submittedName>
        <fullName evidence="3">Enoyl-CoA hydratase</fullName>
    </submittedName>
</protein>
<comment type="caution">
    <text evidence="3">The sequence shown here is derived from an EMBL/GenBank/DDBJ whole genome shotgun (WGS) entry which is preliminary data.</text>
</comment>
<evidence type="ECO:0000256" key="2">
    <source>
        <dbReference type="ARBA" id="ARBA00023239"/>
    </source>
</evidence>
<dbReference type="AlphaFoldDB" id="A0A0F4V3T1"/>
<dbReference type="PANTHER" id="PTHR11941">
    <property type="entry name" value="ENOYL-COA HYDRATASE-RELATED"/>
    <property type="match status" value="1"/>
</dbReference>